<dbReference type="InParanoid" id="A0A369JQR1"/>
<dbReference type="AlphaFoldDB" id="A0A369JQR1"/>
<comment type="caution">
    <text evidence="1">The sequence shown here is derived from an EMBL/GenBank/DDBJ whole genome shotgun (WGS) entry which is preliminary data.</text>
</comment>
<name>A0A369JQR1_HYPMA</name>
<dbReference type="Proteomes" id="UP000076154">
    <property type="component" value="Unassembled WGS sequence"/>
</dbReference>
<sequence length="157" mass="17989">MVPGLVKTKFIKICWARHLWMTGEQLEQSSLDFLGMLICNLHNHPHPLHPPLLSPSSLILTVLTHPHYQWILSPPSLSLRTSPSPPTRRLEDLETPRTALSLEITRATTRHCIALLISIRIRIDSTHQHLSYRRLLKEYGREGRTMQTPYLSTSTSS</sequence>
<keyword evidence="2" id="KW-1185">Reference proteome</keyword>
<evidence type="ECO:0000313" key="1">
    <source>
        <dbReference type="EMBL" id="RDB24601.1"/>
    </source>
</evidence>
<reference evidence="1" key="1">
    <citation type="submission" date="2018-04" db="EMBL/GenBank/DDBJ databases">
        <title>Whole genome sequencing of Hypsizygus marmoreus.</title>
        <authorList>
            <person name="Choi I.-G."/>
            <person name="Min B."/>
            <person name="Kim J.-G."/>
            <person name="Kim S."/>
            <person name="Oh Y.-L."/>
            <person name="Kong W.-S."/>
            <person name="Park H."/>
            <person name="Jeong J."/>
            <person name="Song E.-S."/>
        </authorList>
    </citation>
    <scope>NUCLEOTIDE SEQUENCE [LARGE SCALE GENOMIC DNA]</scope>
    <source>
        <strain evidence="1">51987-8</strain>
    </source>
</reference>
<dbReference type="EMBL" id="LUEZ02000042">
    <property type="protein sequence ID" value="RDB24601.1"/>
    <property type="molecule type" value="Genomic_DNA"/>
</dbReference>
<accession>A0A369JQR1</accession>
<proteinExistence type="predicted"/>
<gene>
    <name evidence="1" type="ORF">Hypma_008219</name>
</gene>
<protein>
    <submittedName>
        <fullName evidence="1">Uncharacterized protein</fullName>
    </submittedName>
</protein>
<organism evidence="1 2">
    <name type="scientific">Hypsizygus marmoreus</name>
    <name type="common">White beech mushroom</name>
    <name type="synonym">Agaricus marmoreus</name>
    <dbReference type="NCBI Taxonomy" id="39966"/>
    <lineage>
        <taxon>Eukaryota</taxon>
        <taxon>Fungi</taxon>
        <taxon>Dikarya</taxon>
        <taxon>Basidiomycota</taxon>
        <taxon>Agaricomycotina</taxon>
        <taxon>Agaricomycetes</taxon>
        <taxon>Agaricomycetidae</taxon>
        <taxon>Agaricales</taxon>
        <taxon>Tricholomatineae</taxon>
        <taxon>Lyophyllaceae</taxon>
        <taxon>Hypsizygus</taxon>
    </lineage>
</organism>
<evidence type="ECO:0000313" key="2">
    <source>
        <dbReference type="Proteomes" id="UP000076154"/>
    </source>
</evidence>